<proteinExistence type="predicted"/>
<evidence type="ECO:0000313" key="2">
    <source>
        <dbReference type="EMBL" id="AAZ45275.1"/>
    </source>
</evidence>
<dbReference type="KEGG" id="dar:Daro_0518"/>
<dbReference type="HOGENOM" id="CLU_1084705_0_0_4"/>
<feature type="transmembrane region" description="Helical" evidence="1">
    <location>
        <begin position="68"/>
        <end position="88"/>
    </location>
</feature>
<evidence type="ECO:0000256" key="1">
    <source>
        <dbReference type="SAM" id="Phobius"/>
    </source>
</evidence>
<name>Q47IQ6_DECAR</name>
<dbReference type="AlphaFoldDB" id="Q47IQ6"/>
<sequence length="256" mass="29633">MRYPVLVYRRNGFLNIAVEGQRCLFRYFVCCEGEMEAMMSELQVAPVSNDKEAWWKRRNLQLDTFSKLFSIVGVAGALSVATIAYLNYQSQLEENDRAASVLDMRVNTETIPISDSKCIVLVNIDLTNKGRRAINPYAHTDDDGGEQQYSGEGLTLSVTRHSIPSKDAPIAEDAPDDIRVVPRYNILEKKYSYRNTRRWDEIYVIKPNTSYRETEAITLQRHALYEIRARFYAFRRAKNGEPEVWTNTETKYLYVE</sequence>
<protein>
    <submittedName>
        <fullName evidence="2">Uncharacterized protein</fullName>
    </submittedName>
</protein>
<organism evidence="2">
    <name type="scientific">Dechloromonas aromatica (strain RCB)</name>
    <dbReference type="NCBI Taxonomy" id="159087"/>
    <lineage>
        <taxon>Bacteria</taxon>
        <taxon>Pseudomonadati</taxon>
        <taxon>Pseudomonadota</taxon>
        <taxon>Betaproteobacteria</taxon>
        <taxon>Rhodocyclales</taxon>
        <taxon>Azonexaceae</taxon>
        <taxon>Dechloromonas</taxon>
    </lineage>
</organism>
<accession>Q47IQ6</accession>
<keyword evidence="1" id="KW-0472">Membrane</keyword>
<reference evidence="2" key="1">
    <citation type="submission" date="2005-08" db="EMBL/GenBank/DDBJ databases">
        <title>Complete sequence of Dechloromonas aromatica RCB.</title>
        <authorList>
            <person name="Salinero K.K."/>
            <person name="Copeland A."/>
            <person name="Lucas S."/>
            <person name="Lapidus A."/>
            <person name="Barry K."/>
            <person name="Detter J.C."/>
            <person name="Glavina T."/>
            <person name="Hammon N."/>
            <person name="Israni S."/>
            <person name="Pitluck S."/>
            <person name="Di Bartolo G."/>
            <person name="Trong S."/>
            <person name="Schmutz J."/>
            <person name="Larimer F."/>
            <person name="Land M."/>
            <person name="Ivanova N."/>
            <person name="Richardson P."/>
        </authorList>
    </citation>
    <scope>NUCLEOTIDE SEQUENCE</scope>
    <source>
        <strain evidence="2">RCB</strain>
    </source>
</reference>
<keyword evidence="1" id="KW-0812">Transmembrane</keyword>
<gene>
    <name evidence="2" type="ordered locus">Daro_0518</name>
</gene>
<keyword evidence="1" id="KW-1133">Transmembrane helix</keyword>
<dbReference type="STRING" id="159087.Daro_0518"/>
<dbReference type="EMBL" id="CP000089">
    <property type="protein sequence ID" value="AAZ45275.1"/>
    <property type="molecule type" value="Genomic_DNA"/>
</dbReference>